<dbReference type="HOGENOM" id="CLU_024631_1_0_3"/>
<dbReference type="SUPFAM" id="SSF52540">
    <property type="entry name" value="P-loop containing nucleoside triphosphate hydrolases"/>
    <property type="match status" value="2"/>
</dbReference>
<evidence type="ECO:0000313" key="7">
    <source>
        <dbReference type="Proteomes" id="UP000008206"/>
    </source>
</evidence>
<dbReference type="OrthoDB" id="9795626at2"/>
<evidence type="ECO:0000256" key="4">
    <source>
        <dbReference type="SAM" id="Coils"/>
    </source>
</evidence>
<feature type="coiled-coil region" evidence="4">
    <location>
        <begin position="182"/>
        <end position="231"/>
    </location>
</feature>
<feature type="coiled-coil region" evidence="4">
    <location>
        <begin position="363"/>
        <end position="506"/>
    </location>
</feature>
<evidence type="ECO:0000256" key="1">
    <source>
        <dbReference type="ARBA" id="ARBA00006930"/>
    </source>
</evidence>
<dbReference type="STRING" id="497965.Cyan7822_4952"/>
<gene>
    <name evidence="6" type="ordered locus">Cyan7822_4952</name>
</gene>
<evidence type="ECO:0000256" key="3">
    <source>
        <dbReference type="ARBA" id="ARBA00013368"/>
    </source>
</evidence>
<dbReference type="Pfam" id="PF13476">
    <property type="entry name" value="AAA_23"/>
    <property type="match status" value="1"/>
</dbReference>
<feature type="coiled-coil region" evidence="4">
    <location>
        <begin position="259"/>
        <end position="286"/>
    </location>
</feature>
<accession>E0UHC9</accession>
<evidence type="ECO:0000259" key="5">
    <source>
        <dbReference type="Pfam" id="PF13476"/>
    </source>
</evidence>
<reference evidence="7" key="1">
    <citation type="journal article" date="2011" name="MBio">
        <title>Novel metabolic attributes of the genus Cyanothece, comprising a group of unicellular nitrogen-fixing Cyanobacteria.</title>
        <authorList>
            <person name="Bandyopadhyay A."/>
            <person name="Elvitigala T."/>
            <person name="Welsh E."/>
            <person name="Stockel J."/>
            <person name="Liberton M."/>
            <person name="Min H."/>
            <person name="Sherman L.A."/>
            <person name="Pakrasi H.B."/>
        </authorList>
    </citation>
    <scope>NUCLEOTIDE SEQUENCE [LARGE SCALE GENOMIC DNA]</scope>
    <source>
        <strain evidence="7">PCC 7822</strain>
    </source>
</reference>
<dbReference type="PANTHER" id="PTHR32114:SF2">
    <property type="entry name" value="ABC TRANSPORTER ABCH.3"/>
    <property type="match status" value="1"/>
</dbReference>
<dbReference type="Proteomes" id="UP000008206">
    <property type="component" value="Chromosome"/>
</dbReference>
<dbReference type="GO" id="GO:0016887">
    <property type="term" value="F:ATP hydrolysis activity"/>
    <property type="evidence" value="ECO:0007669"/>
    <property type="project" value="InterPro"/>
</dbReference>
<proteinExistence type="inferred from homology"/>
<dbReference type="Gene3D" id="3.40.50.300">
    <property type="entry name" value="P-loop containing nucleotide triphosphate hydrolases"/>
    <property type="match status" value="2"/>
</dbReference>
<comment type="similarity">
    <text evidence="1">Belongs to the SMC family. SbcC subfamily.</text>
</comment>
<dbReference type="AlphaFoldDB" id="E0UHC9"/>
<evidence type="ECO:0000313" key="6">
    <source>
        <dbReference type="EMBL" id="ADN16843.1"/>
    </source>
</evidence>
<protein>
    <recommendedName>
        <fullName evidence="3">Nuclease SbcCD subunit C</fullName>
    </recommendedName>
</protein>
<dbReference type="eggNOG" id="COG1196">
    <property type="taxonomic scope" value="Bacteria"/>
</dbReference>
<keyword evidence="7" id="KW-1185">Reference proteome</keyword>
<dbReference type="RefSeq" id="WP_013324881.1">
    <property type="nucleotide sequence ID" value="NC_014501.1"/>
</dbReference>
<keyword evidence="4" id="KW-0175">Coiled coil</keyword>
<dbReference type="InterPro" id="IPR038729">
    <property type="entry name" value="Rad50/SbcC_AAA"/>
</dbReference>
<comment type="subunit">
    <text evidence="2">Heterodimer of SbcC and SbcD.</text>
</comment>
<dbReference type="GO" id="GO:0006302">
    <property type="term" value="P:double-strand break repair"/>
    <property type="evidence" value="ECO:0007669"/>
    <property type="project" value="InterPro"/>
</dbReference>
<feature type="domain" description="Rad50/SbcC-type AAA" evidence="5">
    <location>
        <begin position="6"/>
        <end position="239"/>
    </location>
</feature>
<dbReference type="EMBL" id="CP002198">
    <property type="protein sequence ID" value="ADN16843.1"/>
    <property type="molecule type" value="Genomic_DNA"/>
</dbReference>
<evidence type="ECO:0000256" key="2">
    <source>
        <dbReference type="ARBA" id="ARBA00011322"/>
    </source>
</evidence>
<dbReference type="PANTHER" id="PTHR32114">
    <property type="entry name" value="ABC TRANSPORTER ABCH.3"/>
    <property type="match status" value="1"/>
</dbReference>
<organism evidence="6 7">
    <name type="scientific">Gloeothece verrucosa (strain PCC 7822)</name>
    <name type="common">Cyanothece sp. (strain PCC 7822)</name>
    <dbReference type="NCBI Taxonomy" id="497965"/>
    <lineage>
        <taxon>Bacteria</taxon>
        <taxon>Bacillati</taxon>
        <taxon>Cyanobacteriota</taxon>
        <taxon>Cyanophyceae</taxon>
        <taxon>Oscillatoriophycideae</taxon>
        <taxon>Chroococcales</taxon>
        <taxon>Aphanothecaceae</taxon>
        <taxon>Gloeothece</taxon>
        <taxon>Gloeothece verrucosa</taxon>
    </lineage>
</organism>
<name>E0UHC9_GLOV7</name>
<sequence length="690" mass="80173">MKLLSIKFYNFRQFYGKTPEIILASGSQNTTIIHGNNGAGKTTILNGFTWVLYEKFTAAFSSPDLLINKRAINEVNIGTSVECCVEIYFEHESKRYHLKRRCYACRDKDGKVQYSQNQFFMLIAGDNGSWYHPLEQPDDIINNILPESLHQYFFFDGEHIDHIFRSSDKKKIAEDTKELLGVKVLDRSIDHLKKAKKTLQDELKSIGESDIKKLLKQQNQQEKERDKIQERQQYIIQQLAQQEELKKLVSQRLLELSGAEELKQLKTQLEKQETTLRQNLVEARNKIKQLISSRGYTVLLTGAISQFDELIGDLRQKGELPSGIKQQFVQQLLERQRCICGNELHQESDAYQEVQNWMNKAGIAEVEEAAIRACSQVRELEKQSQNFWQEIDDNQAKIHQWRLELSQVENQLDEISNKFRHDPDEDIKNLQTRLDELEYSLKELTLEQGANKHQLELIEKDIESLNKQIEKHKVREEKQALVQRRITATQEAIDRITEVRKRLEVQFRYSLEKRVQEIFSSISFTPYLPRISNDYDLRLVENTSGVAVPVAASTGENQILSLSFIGGIIDRVREWSQKNTLMGLDSSTFPIVMDSPFGSLDEIYRRQVAKSIPQLANQLIVLVTKTQWRVEVEQEMANYIGKQYVLVYHSPKPDCEEDSIELDGVKYPLVKRSQNEFEYTEIIEVKDGDS</sequence>
<dbReference type="KEGG" id="cyj:Cyan7822_4952"/>
<dbReference type="InterPro" id="IPR027417">
    <property type="entry name" value="P-loop_NTPase"/>
</dbReference>